<evidence type="ECO:0000313" key="2">
    <source>
        <dbReference type="EMBL" id="KAK0416005.1"/>
    </source>
</evidence>
<proteinExistence type="predicted"/>
<sequence>MRQNPESEHRTVLFTQKFATWTFDLEHIFSASDTLSAKRTPKTEEQTIPASSDPPADDGASGSPDSDGRIKRLNNLQDRLSKATNEWKKMDNFRERGFAEARTSVNKEVRGPDGRSIIKCFVCQGKHYTNSCYEYASYGQRIDRCFQLGLCGYCVTKKHRGNCRSELFCRACEGAHSTAMCTRYQELKIEIKKLEGHVEYEERRCTKKNVRR</sequence>
<reference evidence="2" key="1">
    <citation type="submission" date="2023-06" db="EMBL/GenBank/DDBJ databases">
        <title>Genomic analysis of the entomopathogenic nematode Steinernema hermaphroditum.</title>
        <authorList>
            <person name="Schwarz E.M."/>
            <person name="Heppert J.K."/>
            <person name="Baniya A."/>
            <person name="Schwartz H.T."/>
            <person name="Tan C.-H."/>
            <person name="Antoshechkin I."/>
            <person name="Sternberg P.W."/>
            <person name="Goodrich-Blair H."/>
            <person name="Dillman A.R."/>
        </authorList>
    </citation>
    <scope>NUCLEOTIDE SEQUENCE</scope>
    <source>
        <strain evidence="2">PS9179</strain>
        <tissue evidence="2">Whole animal</tissue>
    </source>
</reference>
<feature type="region of interest" description="Disordered" evidence="1">
    <location>
        <begin position="36"/>
        <end position="70"/>
    </location>
</feature>
<evidence type="ECO:0000313" key="3">
    <source>
        <dbReference type="Proteomes" id="UP001175271"/>
    </source>
</evidence>
<protein>
    <submittedName>
        <fullName evidence="2">Uncharacterized protein</fullName>
    </submittedName>
</protein>
<keyword evidence="3" id="KW-1185">Reference proteome</keyword>
<accession>A0AA39I1E2</accession>
<dbReference type="Proteomes" id="UP001175271">
    <property type="component" value="Unassembled WGS sequence"/>
</dbReference>
<gene>
    <name evidence="2" type="ORF">QR680_012244</name>
</gene>
<organism evidence="2 3">
    <name type="scientific">Steinernema hermaphroditum</name>
    <dbReference type="NCBI Taxonomy" id="289476"/>
    <lineage>
        <taxon>Eukaryota</taxon>
        <taxon>Metazoa</taxon>
        <taxon>Ecdysozoa</taxon>
        <taxon>Nematoda</taxon>
        <taxon>Chromadorea</taxon>
        <taxon>Rhabditida</taxon>
        <taxon>Tylenchina</taxon>
        <taxon>Panagrolaimomorpha</taxon>
        <taxon>Strongyloidoidea</taxon>
        <taxon>Steinernematidae</taxon>
        <taxon>Steinernema</taxon>
    </lineage>
</organism>
<comment type="caution">
    <text evidence="2">The sequence shown here is derived from an EMBL/GenBank/DDBJ whole genome shotgun (WGS) entry which is preliminary data.</text>
</comment>
<dbReference type="AlphaFoldDB" id="A0AA39I1E2"/>
<dbReference type="EMBL" id="JAUCMV010000002">
    <property type="protein sequence ID" value="KAK0416005.1"/>
    <property type="molecule type" value="Genomic_DNA"/>
</dbReference>
<evidence type="ECO:0000256" key="1">
    <source>
        <dbReference type="SAM" id="MobiDB-lite"/>
    </source>
</evidence>
<feature type="compositionally biased region" description="Low complexity" evidence="1">
    <location>
        <begin position="49"/>
        <end position="65"/>
    </location>
</feature>
<name>A0AA39I1E2_9BILA</name>